<dbReference type="GO" id="GO:0016787">
    <property type="term" value="F:hydrolase activity"/>
    <property type="evidence" value="ECO:0007669"/>
    <property type="project" value="UniProtKB-KW"/>
</dbReference>
<accession>A0ABW5DS64</accession>
<comment type="caution">
    <text evidence="2">The sequence shown here is derived from an EMBL/GenBank/DDBJ whole genome shotgun (WGS) entry which is preliminary data.</text>
</comment>
<keyword evidence="1" id="KW-0732">Signal</keyword>
<dbReference type="RefSeq" id="WP_379876824.1">
    <property type="nucleotide sequence ID" value="NZ_JBHUIP010000012.1"/>
</dbReference>
<feature type="chain" id="PRO_5047462979" evidence="1">
    <location>
        <begin position="21"/>
        <end position="324"/>
    </location>
</feature>
<keyword evidence="2" id="KW-0378">Hydrolase</keyword>
<keyword evidence="3" id="KW-1185">Reference proteome</keyword>
<organism evidence="2 3">
    <name type="scientific">Lacibacterium aquatile</name>
    <dbReference type="NCBI Taxonomy" id="1168082"/>
    <lineage>
        <taxon>Bacteria</taxon>
        <taxon>Pseudomonadati</taxon>
        <taxon>Pseudomonadota</taxon>
        <taxon>Alphaproteobacteria</taxon>
        <taxon>Rhodospirillales</taxon>
        <taxon>Rhodospirillaceae</taxon>
    </lineage>
</organism>
<feature type="signal peptide" evidence="1">
    <location>
        <begin position="1"/>
        <end position="20"/>
    </location>
</feature>
<proteinExistence type="predicted"/>
<evidence type="ECO:0000313" key="2">
    <source>
        <dbReference type="EMBL" id="MFD2263779.1"/>
    </source>
</evidence>
<name>A0ABW5DS64_9PROT</name>
<dbReference type="Proteomes" id="UP001597295">
    <property type="component" value="Unassembled WGS sequence"/>
</dbReference>
<dbReference type="InterPro" id="IPR050261">
    <property type="entry name" value="FrsA_esterase"/>
</dbReference>
<evidence type="ECO:0000256" key="1">
    <source>
        <dbReference type="SAM" id="SignalP"/>
    </source>
</evidence>
<dbReference type="InterPro" id="IPR029058">
    <property type="entry name" value="AB_hydrolase_fold"/>
</dbReference>
<sequence>MSKKLAFAALLGGVAVTAQAQTTAEVRPPNPAQVVAIPAPASTVQASSVPTQLVTFYSKLSNESKNQIEGWVWKPAVASASARVPLLIVAHGHSGAGTYANPSTQFKTLAKQMTDLGIGVMLVNSFSASRNAYVLANYASNYAIIPGLGSFRPVEASDHLVRPWDVVGAAEYAAKSMDWVDGNKLVGIGYSHGGTAFLGAAMSNHPVNLSNPQGGGRLFKKIFITYPGCGMSSPNNYKNSAAVVPAVIGIGSDDTSVSPSYCTGRQAESVAAAATNPSLYAFEYWLYKSAGHTWESTVTTPNLAAKFDWRTKVATYMKDLKNAP</sequence>
<reference evidence="3" key="1">
    <citation type="journal article" date="2019" name="Int. J. Syst. Evol. Microbiol.">
        <title>The Global Catalogue of Microorganisms (GCM) 10K type strain sequencing project: providing services to taxonomists for standard genome sequencing and annotation.</title>
        <authorList>
            <consortium name="The Broad Institute Genomics Platform"/>
            <consortium name="The Broad Institute Genome Sequencing Center for Infectious Disease"/>
            <person name="Wu L."/>
            <person name="Ma J."/>
        </authorList>
    </citation>
    <scope>NUCLEOTIDE SEQUENCE [LARGE SCALE GENOMIC DNA]</scope>
    <source>
        <strain evidence="3">CGMCC 1.19062</strain>
    </source>
</reference>
<dbReference type="EC" id="3.4.-.-" evidence="2"/>
<evidence type="ECO:0000313" key="3">
    <source>
        <dbReference type="Proteomes" id="UP001597295"/>
    </source>
</evidence>
<protein>
    <submittedName>
        <fullName evidence="2">Alpha/beta hydrolase family protein</fullName>
        <ecNumber evidence="2">3.4.-.-</ecNumber>
    </submittedName>
</protein>
<dbReference type="EMBL" id="JBHUIP010000012">
    <property type="protein sequence ID" value="MFD2263779.1"/>
    <property type="molecule type" value="Genomic_DNA"/>
</dbReference>
<dbReference type="SUPFAM" id="SSF53474">
    <property type="entry name" value="alpha/beta-Hydrolases"/>
    <property type="match status" value="1"/>
</dbReference>
<gene>
    <name evidence="2" type="ORF">ACFSM5_12835</name>
</gene>
<dbReference type="Gene3D" id="3.40.50.1820">
    <property type="entry name" value="alpha/beta hydrolase"/>
    <property type="match status" value="1"/>
</dbReference>
<dbReference type="PANTHER" id="PTHR22946">
    <property type="entry name" value="DIENELACTONE HYDROLASE DOMAIN-CONTAINING PROTEIN-RELATED"/>
    <property type="match status" value="1"/>
</dbReference>